<evidence type="ECO:0000313" key="4">
    <source>
        <dbReference type="Proteomes" id="UP000326924"/>
    </source>
</evidence>
<feature type="compositionally biased region" description="Low complexity" evidence="2">
    <location>
        <begin position="185"/>
        <end position="197"/>
    </location>
</feature>
<proteinExistence type="predicted"/>
<organism evidence="3 4">
    <name type="scientific">Sphaerosporella brunnea</name>
    <dbReference type="NCBI Taxonomy" id="1250544"/>
    <lineage>
        <taxon>Eukaryota</taxon>
        <taxon>Fungi</taxon>
        <taxon>Dikarya</taxon>
        <taxon>Ascomycota</taxon>
        <taxon>Pezizomycotina</taxon>
        <taxon>Pezizomycetes</taxon>
        <taxon>Pezizales</taxon>
        <taxon>Pyronemataceae</taxon>
        <taxon>Sphaerosporella</taxon>
    </lineage>
</organism>
<feature type="compositionally biased region" description="Basic and acidic residues" evidence="2">
    <location>
        <begin position="1"/>
        <end position="11"/>
    </location>
</feature>
<feature type="coiled-coil region" evidence="1">
    <location>
        <begin position="396"/>
        <end position="524"/>
    </location>
</feature>
<dbReference type="InParanoid" id="A0A5J5EHF9"/>
<reference evidence="3 4" key="1">
    <citation type="submission" date="2019-09" db="EMBL/GenBank/DDBJ databases">
        <title>Draft genome of the ectomycorrhizal ascomycete Sphaerosporella brunnea.</title>
        <authorList>
            <consortium name="DOE Joint Genome Institute"/>
            <person name="Benucci G.M."/>
            <person name="Marozzi G."/>
            <person name="Antonielli L."/>
            <person name="Sanchez S."/>
            <person name="Marco P."/>
            <person name="Wang X."/>
            <person name="Falini L.B."/>
            <person name="Barry K."/>
            <person name="Haridas S."/>
            <person name="Lipzen A."/>
            <person name="Labutti K."/>
            <person name="Grigoriev I.V."/>
            <person name="Murat C."/>
            <person name="Martin F."/>
            <person name="Albertini E."/>
            <person name="Donnini D."/>
            <person name="Bonito G."/>
        </authorList>
    </citation>
    <scope>NUCLEOTIDE SEQUENCE [LARGE SCALE GENOMIC DNA]</scope>
    <source>
        <strain evidence="3 4">Sb_GMNB300</strain>
    </source>
</reference>
<dbReference type="EMBL" id="VXIS01000332">
    <property type="protein sequence ID" value="KAA8894543.1"/>
    <property type="molecule type" value="Genomic_DNA"/>
</dbReference>
<keyword evidence="1" id="KW-0175">Coiled coil</keyword>
<dbReference type="AlphaFoldDB" id="A0A5J5EHF9"/>
<feature type="compositionally biased region" description="Basic and acidic residues" evidence="2">
    <location>
        <begin position="200"/>
        <end position="209"/>
    </location>
</feature>
<name>A0A5J5EHF9_9PEZI</name>
<feature type="region of interest" description="Disordered" evidence="2">
    <location>
        <begin position="179"/>
        <end position="221"/>
    </location>
</feature>
<feature type="coiled-coil region" evidence="1">
    <location>
        <begin position="581"/>
        <end position="641"/>
    </location>
</feature>
<sequence length="703" mass="76588">MAPRETLRRDAASTVGGTSQSLGNPDHLEPQLPGDVIDELDADLHDRIASGATIIPSFSELHGFIELWRRGSDTLAAIAPTGRITVSRNPDNRRGMQGLFAGPNQVVKGSRLHVVLTQLVSLGFAGINSRKRGPVVAARSEPAQVALVLPGQQPMAQPQQPQQPLQAIDIQQAVAEKKVPEDPEMAAPEAATPKAPAVHARPDAADQKRRSWRRRKQAAERDVAHQEIAAVEIHTERTALEATTFGLEIALSRLNVAKLNVEPAKCRTIQGSNIEVLGHHMIAGYNLWPDASSLPLSIVRQQLNYNTKLNAEAAEMNAEAAMYKFARLKLLSEQAVAGRFGPAGSAVDCPESTVTTSANVSSAVGLTADATATAAADVSPAGRPSAPGANSTRLLLMLARERAEREQLARQGAEREQLARECAEREQLARERAEREQLAREGAEKEQLARECAESAEREQLARECAEREQLARERAEREQLAREGAEKEQLARECAEREQLARKRAEREQLAREGAEKEQLARECAAREQLARQCAEREIKKLIGLTEKFGVDTSDLQLLALHSLYLILKKKVDEKLGAKAKREKAAARKQAAERDATEQEIAAAEIHTERTALEATTVGLEIARSRLNVAKQNVQLAKLNPEAAERNAEATMHKFARLILLSEHSGAGRCGPAGATVDCPAPVTEYSSTLRCATSQDTLLRE</sequence>
<gene>
    <name evidence="3" type="ORF">FN846DRAFT_894991</name>
</gene>
<evidence type="ECO:0000313" key="3">
    <source>
        <dbReference type="EMBL" id="KAA8894543.1"/>
    </source>
</evidence>
<protein>
    <submittedName>
        <fullName evidence="3">Uncharacterized protein</fullName>
    </submittedName>
</protein>
<comment type="caution">
    <text evidence="3">The sequence shown here is derived from an EMBL/GenBank/DDBJ whole genome shotgun (WGS) entry which is preliminary data.</text>
</comment>
<feature type="region of interest" description="Disordered" evidence="2">
    <location>
        <begin position="1"/>
        <end position="28"/>
    </location>
</feature>
<accession>A0A5J5EHF9</accession>
<dbReference type="Proteomes" id="UP000326924">
    <property type="component" value="Unassembled WGS sequence"/>
</dbReference>
<evidence type="ECO:0000256" key="2">
    <source>
        <dbReference type="SAM" id="MobiDB-lite"/>
    </source>
</evidence>
<evidence type="ECO:0000256" key="1">
    <source>
        <dbReference type="SAM" id="Coils"/>
    </source>
</evidence>
<keyword evidence="4" id="KW-1185">Reference proteome</keyword>